<evidence type="ECO:0000313" key="3">
    <source>
        <dbReference type="Proteomes" id="UP000282460"/>
    </source>
</evidence>
<feature type="transmembrane region" description="Helical" evidence="1">
    <location>
        <begin position="81"/>
        <end position="105"/>
    </location>
</feature>
<name>A0A3L7J0H7_9MICO</name>
<organism evidence="2 3">
    <name type="scientific">Mycetocola zhadangensis</name>
    <dbReference type="NCBI Taxonomy" id="1164595"/>
    <lineage>
        <taxon>Bacteria</taxon>
        <taxon>Bacillati</taxon>
        <taxon>Actinomycetota</taxon>
        <taxon>Actinomycetes</taxon>
        <taxon>Micrococcales</taxon>
        <taxon>Microbacteriaceae</taxon>
        <taxon>Mycetocola</taxon>
    </lineage>
</organism>
<proteinExistence type="predicted"/>
<dbReference type="AlphaFoldDB" id="A0A3L7J0H7"/>
<accession>A0A3L7J0H7</accession>
<dbReference type="EMBL" id="RCWJ01000002">
    <property type="protein sequence ID" value="RLQ83943.1"/>
    <property type="molecule type" value="Genomic_DNA"/>
</dbReference>
<keyword evidence="1" id="KW-0472">Membrane</keyword>
<keyword evidence="3" id="KW-1185">Reference proteome</keyword>
<keyword evidence="1" id="KW-1133">Transmembrane helix</keyword>
<evidence type="ECO:0000256" key="1">
    <source>
        <dbReference type="SAM" id="Phobius"/>
    </source>
</evidence>
<evidence type="ECO:0000313" key="2">
    <source>
        <dbReference type="EMBL" id="RLQ83943.1"/>
    </source>
</evidence>
<keyword evidence="1" id="KW-0812">Transmembrane</keyword>
<sequence length="115" mass="11665">MTSLVLAILGVIAAVVVLLIFAGWAALSLLTGAPMHVLASIGKMCAIAAASTVIPLAAPALTLGVVWLARSRGWTPRPRGHGLAVSGVVISAIALASLLLTAPFWGVEVCTRLVC</sequence>
<gene>
    <name evidence="2" type="ORF">D9V28_06730</name>
</gene>
<feature type="transmembrane region" description="Helical" evidence="1">
    <location>
        <begin position="46"/>
        <end position="69"/>
    </location>
</feature>
<dbReference type="Proteomes" id="UP000282460">
    <property type="component" value="Unassembled WGS sequence"/>
</dbReference>
<reference evidence="2 3" key="1">
    <citation type="submission" date="2018-10" db="EMBL/GenBank/DDBJ databases">
        <authorList>
            <person name="Li J."/>
        </authorList>
    </citation>
    <scope>NUCLEOTIDE SEQUENCE [LARGE SCALE GENOMIC DNA]</scope>
    <source>
        <strain evidence="2 3">ZD1-4</strain>
    </source>
</reference>
<comment type="caution">
    <text evidence="2">The sequence shown here is derived from an EMBL/GenBank/DDBJ whole genome shotgun (WGS) entry which is preliminary data.</text>
</comment>
<protein>
    <submittedName>
        <fullName evidence="2">Uncharacterized protein</fullName>
    </submittedName>
</protein>